<comment type="subcellular location">
    <subcellularLocation>
        <location evidence="1">Cell inner membrane</location>
        <topology evidence="1">Multi-pass membrane protein</topology>
    </subcellularLocation>
</comment>
<evidence type="ECO:0000313" key="15">
    <source>
        <dbReference type="EMBL" id="MEI2682582.1"/>
    </source>
</evidence>
<feature type="domain" description="HAMP" evidence="14">
    <location>
        <begin position="228"/>
        <end position="282"/>
    </location>
</feature>
<evidence type="ECO:0000313" key="16">
    <source>
        <dbReference type="Proteomes" id="UP001306592"/>
    </source>
</evidence>
<evidence type="ECO:0000259" key="13">
    <source>
        <dbReference type="PROSITE" id="PS50111"/>
    </source>
</evidence>
<evidence type="ECO:0000256" key="7">
    <source>
        <dbReference type="ARBA" id="ARBA00022989"/>
    </source>
</evidence>
<protein>
    <submittedName>
        <fullName evidence="15">Methyl-accepting chemotaxis protein</fullName>
    </submittedName>
</protein>
<evidence type="ECO:0000256" key="11">
    <source>
        <dbReference type="PROSITE-ProRule" id="PRU00284"/>
    </source>
</evidence>
<keyword evidence="7 12" id="KW-1133">Transmembrane helix</keyword>
<dbReference type="Gene3D" id="1.20.120.30">
    <property type="entry name" value="Aspartate receptor, ligand-binding domain"/>
    <property type="match status" value="1"/>
</dbReference>
<sequence>MSLLTALPLRLLRRPRFSFTALPGWLKSLRGSFILFLIIFSLLQCAGVLLLTRLVSSTGDNVAATHALSSRQALLDKARMELLTASDNSHRAGIYLMQDNQTGSVDSWKSLAETAQASLDEARKLFGQYPASKETPLRQNFTLLADGLQEQLKGLNARDIDTFFMVPMQAFQQQFNDAYYQVLTQENQRSGELNQSTLSSLTNSRNLSLAISALLGGLLLLGGGLLLRGVIQPLDRVSSWLAQIATGDISRQPQLSAFQSAEICQLTDSISAMQHGLQHIVGEINAISSAVRDSADRMAQQSDEFSAHNQQQTAAFDHISQRLNRVAEEVGHSVAFTRHATQQVQATDSLTQRCGEVVIAVESQMRQIVDASGEIAGIVTLLEGISLQTKLVALNAAIESAHAGVYGRSFSIVAKEIGLLSEKSSASTRTIDGLIGSTHQHIDSGFNQVQALDGLYQEIASAVSGVVTLLSELQHNADAQSKRVNSIAMEIGRLNQQVKESEQLTRRSADTSEALVDHAQRLSHSVSQFVL</sequence>
<evidence type="ECO:0000256" key="10">
    <source>
        <dbReference type="ARBA" id="ARBA00029447"/>
    </source>
</evidence>
<evidence type="ECO:0000256" key="2">
    <source>
        <dbReference type="ARBA" id="ARBA00022475"/>
    </source>
</evidence>
<dbReference type="Pfam" id="PF00015">
    <property type="entry name" value="MCPsignal"/>
    <property type="match status" value="1"/>
</dbReference>
<keyword evidence="8 12" id="KW-0472">Membrane</keyword>
<comment type="caution">
    <text evidence="15">The sequence shown here is derived from an EMBL/GenBank/DDBJ whole genome shotgun (WGS) entry which is preliminary data.</text>
</comment>
<dbReference type="SUPFAM" id="SSF58104">
    <property type="entry name" value="Methyl-accepting chemotaxis protein (MCP) signaling domain"/>
    <property type="match status" value="1"/>
</dbReference>
<gene>
    <name evidence="15" type="ORF">V8N49_13070</name>
</gene>
<accession>A0ABU8DHS9</accession>
<dbReference type="RefSeq" id="WP_336203240.1">
    <property type="nucleotide sequence ID" value="NZ_JBANEI010000008.1"/>
</dbReference>
<dbReference type="PROSITE" id="PS50111">
    <property type="entry name" value="CHEMOTAXIS_TRANSDUC_2"/>
    <property type="match status" value="1"/>
</dbReference>
<reference evidence="15 16" key="1">
    <citation type="submission" date="2024-02" db="EMBL/GenBank/DDBJ databases">
        <title>First report Erwinia aphidicola in onion in Chile.</title>
        <authorList>
            <person name="Valenzuela M."/>
            <person name="Pena M."/>
            <person name="Dutta B."/>
        </authorList>
    </citation>
    <scope>NUCLEOTIDE SEQUENCE [LARGE SCALE GENOMIC DNA]</scope>
    <source>
        <strain evidence="15 16">QCJ3A</strain>
    </source>
</reference>
<dbReference type="PANTHER" id="PTHR43531">
    <property type="entry name" value="PROTEIN ICFG"/>
    <property type="match status" value="1"/>
</dbReference>
<evidence type="ECO:0000256" key="8">
    <source>
        <dbReference type="ARBA" id="ARBA00023136"/>
    </source>
</evidence>
<keyword evidence="9 11" id="KW-0807">Transducer</keyword>
<dbReference type="Gene3D" id="1.10.287.950">
    <property type="entry name" value="Methyl-accepting chemotaxis protein"/>
    <property type="match status" value="1"/>
</dbReference>
<keyword evidence="2" id="KW-1003">Cell membrane</keyword>
<evidence type="ECO:0000256" key="3">
    <source>
        <dbReference type="ARBA" id="ARBA00022481"/>
    </source>
</evidence>
<dbReference type="CDD" id="cd19407">
    <property type="entry name" value="Tar_Tsr_sensor"/>
    <property type="match status" value="1"/>
</dbReference>
<keyword evidence="5" id="KW-0997">Cell inner membrane</keyword>
<dbReference type="Proteomes" id="UP001306592">
    <property type="component" value="Unassembled WGS sequence"/>
</dbReference>
<keyword evidence="4" id="KW-0145">Chemotaxis</keyword>
<dbReference type="InterPro" id="IPR051310">
    <property type="entry name" value="MCP_chemotaxis"/>
</dbReference>
<comment type="similarity">
    <text evidence="10">Belongs to the methyl-accepting chemotaxis (MCP) protein family.</text>
</comment>
<dbReference type="SUPFAM" id="SSF47170">
    <property type="entry name" value="Aspartate receptor, ligand-binding domain"/>
    <property type="match status" value="1"/>
</dbReference>
<keyword evidence="16" id="KW-1185">Reference proteome</keyword>
<evidence type="ECO:0000259" key="14">
    <source>
        <dbReference type="PROSITE" id="PS50885"/>
    </source>
</evidence>
<dbReference type="EMBL" id="JBANEI010000008">
    <property type="protein sequence ID" value="MEI2682582.1"/>
    <property type="molecule type" value="Genomic_DNA"/>
</dbReference>
<evidence type="ECO:0000256" key="4">
    <source>
        <dbReference type="ARBA" id="ARBA00022500"/>
    </source>
</evidence>
<dbReference type="InterPro" id="IPR003122">
    <property type="entry name" value="Tar_rcpt_lig-bd"/>
</dbReference>
<dbReference type="SMART" id="SM00319">
    <property type="entry name" value="TarH"/>
    <property type="match status" value="1"/>
</dbReference>
<evidence type="ECO:0000256" key="5">
    <source>
        <dbReference type="ARBA" id="ARBA00022519"/>
    </source>
</evidence>
<keyword evidence="6 12" id="KW-0812">Transmembrane</keyword>
<name>A0ABU8DHS9_ERWAP</name>
<dbReference type="PROSITE" id="PS50885">
    <property type="entry name" value="HAMP"/>
    <property type="match status" value="1"/>
</dbReference>
<dbReference type="PRINTS" id="PR00260">
    <property type="entry name" value="CHEMTRNSDUCR"/>
</dbReference>
<dbReference type="InterPro" id="IPR004090">
    <property type="entry name" value="Chemotax_Me-accpt_rcpt"/>
</dbReference>
<keyword evidence="3" id="KW-0488">Methylation</keyword>
<dbReference type="Pfam" id="PF02203">
    <property type="entry name" value="TarH"/>
    <property type="match status" value="1"/>
</dbReference>
<feature type="domain" description="Methyl-accepting transducer" evidence="13">
    <location>
        <begin position="287"/>
        <end position="516"/>
    </location>
</feature>
<dbReference type="InterPro" id="IPR035440">
    <property type="entry name" value="4HB_MCP_dom_sf"/>
</dbReference>
<dbReference type="SMART" id="SM00283">
    <property type="entry name" value="MA"/>
    <property type="match status" value="1"/>
</dbReference>
<organism evidence="15 16">
    <name type="scientific">Erwinia aphidicola</name>
    <dbReference type="NCBI Taxonomy" id="68334"/>
    <lineage>
        <taxon>Bacteria</taxon>
        <taxon>Pseudomonadati</taxon>
        <taxon>Pseudomonadota</taxon>
        <taxon>Gammaproteobacteria</taxon>
        <taxon>Enterobacterales</taxon>
        <taxon>Erwiniaceae</taxon>
        <taxon>Erwinia</taxon>
    </lineage>
</organism>
<dbReference type="InterPro" id="IPR003660">
    <property type="entry name" value="HAMP_dom"/>
</dbReference>
<evidence type="ECO:0000256" key="12">
    <source>
        <dbReference type="SAM" id="Phobius"/>
    </source>
</evidence>
<feature type="transmembrane region" description="Helical" evidence="12">
    <location>
        <begin position="30"/>
        <end position="51"/>
    </location>
</feature>
<evidence type="ECO:0000256" key="6">
    <source>
        <dbReference type="ARBA" id="ARBA00022692"/>
    </source>
</evidence>
<dbReference type="SMART" id="SM00304">
    <property type="entry name" value="HAMP"/>
    <property type="match status" value="1"/>
</dbReference>
<proteinExistence type="inferred from homology"/>
<dbReference type="PANTHER" id="PTHR43531:SF11">
    <property type="entry name" value="METHYL-ACCEPTING CHEMOTAXIS PROTEIN 3"/>
    <property type="match status" value="1"/>
</dbReference>
<feature type="transmembrane region" description="Helical" evidence="12">
    <location>
        <begin position="207"/>
        <end position="227"/>
    </location>
</feature>
<evidence type="ECO:0000256" key="1">
    <source>
        <dbReference type="ARBA" id="ARBA00004429"/>
    </source>
</evidence>
<dbReference type="InterPro" id="IPR004089">
    <property type="entry name" value="MCPsignal_dom"/>
</dbReference>
<evidence type="ECO:0000256" key="9">
    <source>
        <dbReference type="ARBA" id="ARBA00023224"/>
    </source>
</evidence>